<dbReference type="EMBL" id="QWGE01000003">
    <property type="protein sequence ID" value="RIJ37629.1"/>
    <property type="molecule type" value="Genomic_DNA"/>
</dbReference>
<dbReference type="OrthoDB" id="794480at2"/>
<sequence length="118" mass="14009">MYDSDNLEHNWTQLRADLMKRFGKKPDLNAILFLIGIQELGMGIREFTKEEKQDLMHIATCRVFSLSGYYEFKGRDSDGWPHFKPAKALPFANLKEQEQMLKWHVIEYFNRADDIRKP</sequence>
<protein>
    <submittedName>
        <fullName evidence="1">Uncharacterized protein</fullName>
    </submittedName>
</protein>
<keyword evidence="2" id="KW-1185">Reference proteome</keyword>
<accession>A0A399S4V7</accession>
<organism evidence="1 2">
    <name type="scientific">Pontibacter oryzae</name>
    <dbReference type="NCBI Taxonomy" id="2304593"/>
    <lineage>
        <taxon>Bacteria</taxon>
        <taxon>Pseudomonadati</taxon>
        <taxon>Bacteroidota</taxon>
        <taxon>Cytophagia</taxon>
        <taxon>Cytophagales</taxon>
        <taxon>Hymenobacteraceae</taxon>
        <taxon>Pontibacter</taxon>
    </lineage>
</organism>
<reference evidence="2" key="1">
    <citation type="submission" date="2018-08" db="EMBL/GenBank/DDBJ databases">
        <title>Mucilaginibacter sp. MYSH2.</title>
        <authorList>
            <person name="Seo T."/>
        </authorList>
    </citation>
    <scope>NUCLEOTIDE SEQUENCE [LARGE SCALE GENOMIC DNA]</scope>
    <source>
        <strain evidence="2">KIRAN</strain>
    </source>
</reference>
<proteinExistence type="predicted"/>
<evidence type="ECO:0000313" key="2">
    <source>
        <dbReference type="Proteomes" id="UP000266005"/>
    </source>
</evidence>
<comment type="caution">
    <text evidence="1">The sequence shown here is derived from an EMBL/GenBank/DDBJ whole genome shotgun (WGS) entry which is preliminary data.</text>
</comment>
<dbReference type="Proteomes" id="UP000266005">
    <property type="component" value="Unassembled WGS sequence"/>
</dbReference>
<gene>
    <name evidence="1" type="ORF">D1627_11025</name>
</gene>
<dbReference type="RefSeq" id="WP_119432286.1">
    <property type="nucleotide sequence ID" value="NZ_QWGE01000003.1"/>
</dbReference>
<dbReference type="AlphaFoldDB" id="A0A399S4V7"/>
<evidence type="ECO:0000313" key="1">
    <source>
        <dbReference type="EMBL" id="RIJ37629.1"/>
    </source>
</evidence>
<name>A0A399S4V7_9BACT</name>